<evidence type="ECO:0000313" key="2">
    <source>
        <dbReference type="EMBL" id="QHI69862.1"/>
    </source>
</evidence>
<dbReference type="InterPro" id="IPR041657">
    <property type="entry name" value="HTH_17"/>
</dbReference>
<sequence length="95" mass="10927">MRVPKEIGEAVVILLQPYTEHHLTVQDIEEMLVEKEFLPEPEQEKLLSRKEAAAALHVSVPTVDRMLQDGELVPCRVRGRVFIRQSDVDQILRGR</sequence>
<dbReference type="EMBL" id="CP047593">
    <property type="protein sequence ID" value="QHI69862.1"/>
    <property type="molecule type" value="Genomic_DNA"/>
</dbReference>
<dbReference type="SUPFAM" id="SSF46955">
    <property type="entry name" value="Putative DNA-binding domain"/>
    <property type="match status" value="1"/>
</dbReference>
<evidence type="ECO:0000313" key="3">
    <source>
        <dbReference type="Proteomes" id="UP000464954"/>
    </source>
</evidence>
<protein>
    <submittedName>
        <fullName evidence="2">Helix-turn-helix domain-containing protein</fullName>
    </submittedName>
</protein>
<dbReference type="GO" id="GO:0003677">
    <property type="term" value="F:DNA binding"/>
    <property type="evidence" value="ECO:0007669"/>
    <property type="project" value="InterPro"/>
</dbReference>
<keyword evidence="3" id="KW-1185">Reference proteome</keyword>
<dbReference type="InterPro" id="IPR009061">
    <property type="entry name" value="DNA-bd_dom_put_sf"/>
</dbReference>
<dbReference type="Proteomes" id="UP000464954">
    <property type="component" value="Chromosome"/>
</dbReference>
<organism evidence="2 3">
    <name type="scientific">Tichowtungia aerotolerans</name>
    <dbReference type="NCBI Taxonomy" id="2697043"/>
    <lineage>
        <taxon>Bacteria</taxon>
        <taxon>Pseudomonadati</taxon>
        <taxon>Kiritimatiellota</taxon>
        <taxon>Tichowtungiia</taxon>
        <taxon>Tichowtungiales</taxon>
        <taxon>Tichowtungiaceae</taxon>
        <taxon>Tichowtungia</taxon>
    </lineage>
</organism>
<name>A0A6P1M761_9BACT</name>
<proteinExistence type="predicted"/>
<dbReference type="KEGG" id="taer:GT409_10495"/>
<dbReference type="InterPro" id="IPR010093">
    <property type="entry name" value="SinI_DNA-bd"/>
</dbReference>
<dbReference type="AlphaFoldDB" id="A0A6P1M761"/>
<reference evidence="2 3" key="1">
    <citation type="submission" date="2020-01" db="EMBL/GenBank/DDBJ databases">
        <title>Ponticoccus aerotolerans gen. nov., sp. nov., an anaerobic bacterium and proposal of Ponticoccusceae fam. nov., Ponticoccusles ord. nov. and Ponticoccuse classis nov. in the phylum Kiritimatiellaeota.</title>
        <authorList>
            <person name="Zhou L.Y."/>
            <person name="Du Z.J."/>
        </authorList>
    </citation>
    <scope>NUCLEOTIDE SEQUENCE [LARGE SCALE GENOMIC DNA]</scope>
    <source>
        <strain evidence="2 3">S-5007</strain>
    </source>
</reference>
<dbReference type="Pfam" id="PF12728">
    <property type="entry name" value="HTH_17"/>
    <property type="match status" value="1"/>
</dbReference>
<dbReference type="NCBIfam" id="TIGR01764">
    <property type="entry name" value="excise"/>
    <property type="match status" value="1"/>
</dbReference>
<accession>A0A6P1M761</accession>
<evidence type="ECO:0000259" key="1">
    <source>
        <dbReference type="Pfam" id="PF12728"/>
    </source>
</evidence>
<feature type="domain" description="Helix-turn-helix" evidence="1">
    <location>
        <begin position="46"/>
        <end position="94"/>
    </location>
</feature>
<gene>
    <name evidence="2" type="ORF">GT409_10495</name>
</gene>
<dbReference type="RefSeq" id="WP_160629044.1">
    <property type="nucleotide sequence ID" value="NZ_CP047593.1"/>
</dbReference>